<organism evidence="1">
    <name type="scientific">Zea mays</name>
    <name type="common">Maize</name>
    <dbReference type="NCBI Taxonomy" id="4577"/>
    <lineage>
        <taxon>Eukaryota</taxon>
        <taxon>Viridiplantae</taxon>
        <taxon>Streptophyta</taxon>
        <taxon>Embryophyta</taxon>
        <taxon>Tracheophyta</taxon>
        <taxon>Spermatophyta</taxon>
        <taxon>Magnoliopsida</taxon>
        <taxon>Liliopsida</taxon>
        <taxon>Poales</taxon>
        <taxon>Poaceae</taxon>
        <taxon>PACMAD clade</taxon>
        <taxon>Panicoideae</taxon>
        <taxon>Andropogonodae</taxon>
        <taxon>Andropogoneae</taxon>
        <taxon>Tripsacinae</taxon>
        <taxon>Zea</taxon>
    </lineage>
</organism>
<protein>
    <submittedName>
        <fullName evidence="1">Uncharacterized protein</fullName>
    </submittedName>
</protein>
<evidence type="ECO:0000313" key="1">
    <source>
        <dbReference type="EMBL" id="ACG45853.1"/>
    </source>
</evidence>
<sequence length="85" mass="9499">MVRGTLGWRYLPRSVVEVGLIASRGHRAAVNPRISVVQARHTVTAEEPMAEDPGVQQVEVVEQELIEGDEQVAQEEPHNKEFDLI</sequence>
<dbReference type="AlphaFoldDB" id="B6U920"/>
<proteinExistence type="evidence at transcript level"/>
<reference evidence="1" key="1">
    <citation type="journal article" date="2009" name="Plant Mol. Biol.">
        <title>Insights into corn genes derived from large-scale cDNA sequencing.</title>
        <authorList>
            <person name="Alexandrov N.N."/>
            <person name="Brover V.V."/>
            <person name="Freidin S."/>
            <person name="Troukhan M.E."/>
            <person name="Tatarinova T.V."/>
            <person name="Zhang H."/>
            <person name="Swaller T.J."/>
            <person name="Lu Y.P."/>
            <person name="Bouck J."/>
            <person name="Flavell R.B."/>
            <person name="Feldmann K.A."/>
        </authorList>
    </citation>
    <scope>NUCLEOTIDE SEQUENCE</scope>
</reference>
<dbReference type="EMBL" id="EU973735">
    <property type="protein sequence ID" value="ACG45853.1"/>
    <property type="molecule type" value="mRNA"/>
</dbReference>
<accession>B6U920</accession>
<name>B6U920_MAIZE</name>